<dbReference type="CDD" id="cd00130">
    <property type="entry name" value="PAS"/>
    <property type="match status" value="1"/>
</dbReference>
<sequence length="274" mass="31120">MSQTMNKHKSTQVLDEQAVLTSLESNLAMIEFNLNKEVIWVNDNFASTMGYTASEMQGMKHTQFCTRDLIESEEYEELWTNLRNGKRFQEKIQRVNKNGDLLWLEATYIPIQSEEGLVDAVLKIATDITERENRTNEIITKLKSMPLELVDIVVSNSNEKMMAIETLKEQTNLITEVSKMIRHISSQTNMLALNAAIEAARVGDQGRGFKVVADEVRKLAGNVEKAIQSVDENVVNISNEVNKVSEITNDLQEVVKETQTNFNKTIDEFKDVTN</sequence>
<dbReference type="PANTHER" id="PTHR32089">
    <property type="entry name" value="METHYL-ACCEPTING CHEMOTAXIS PROTEIN MCPB"/>
    <property type="match status" value="1"/>
</dbReference>
<proteinExistence type="inferred from homology"/>
<dbReference type="Proteomes" id="UP001145072">
    <property type="component" value="Unassembled WGS sequence"/>
</dbReference>
<dbReference type="GO" id="GO:0004888">
    <property type="term" value="F:transmembrane signaling receptor activity"/>
    <property type="evidence" value="ECO:0007669"/>
    <property type="project" value="InterPro"/>
</dbReference>
<dbReference type="PANTHER" id="PTHR32089:SF112">
    <property type="entry name" value="LYSOZYME-LIKE PROTEIN-RELATED"/>
    <property type="match status" value="1"/>
</dbReference>
<dbReference type="NCBIfam" id="TIGR00229">
    <property type="entry name" value="sensory_box"/>
    <property type="match status" value="1"/>
</dbReference>
<keyword evidence="1 3" id="KW-0807">Transducer</keyword>
<dbReference type="PROSITE" id="PS50111">
    <property type="entry name" value="CHEMOTAXIS_TRANSDUC_2"/>
    <property type="match status" value="1"/>
</dbReference>
<dbReference type="SUPFAM" id="SSF55785">
    <property type="entry name" value="PYP-like sensor domain (PAS domain)"/>
    <property type="match status" value="1"/>
</dbReference>
<dbReference type="InterPro" id="IPR013655">
    <property type="entry name" value="PAS_fold_3"/>
</dbReference>
<dbReference type="InterPro" id="IPR004090">
    <property type="entry name" value="Chemotax_Me-accpt_rcpt"/>
</dbReference>
<feature type="domain" description="Methyl-accepting transducer" evidence="4">
    <location>
        <begin position="163"/>
        <end position="274"/>
    </location>
</feature>
<evidence type="ECO:0000313" key="7">
    <source>
        <dbReference type="Proteomes" id="UP001145072"/>
    </source>
</evidence>
<reference evidence="6" key="1">
    <citation type="submission" date="2022-06" db="EMBL/GenBank/DDBJ databases">
        <title>Aquibacillus sp. a new bacterium isolated from soil saline samples.</title>
        <authorList>
            <person name="Galisteo C."/>
            <person name="De La Haba R."/>
            <person name="Sanchez-Porro C."/>
            <person name="Ventosa A."/>
        </authorList>
    </citation>
    <scope>NUCLEOTIDE SEQUENCE</scope>
    <source>
        <strain evidence="6">JCM 12387</strain>
    </source>
</reference>
<dbReference type="GO" id="GO:0016020">
    <property type="term" value="C:membrane"/>
    <property type="evidence" value="ECO:0007669"/>
    <property type="project" value="InterPro"/>
</dbReference>
<dbReference type="Pfam" id="PF00015">
    <property type="entry name" value="MCPsignal"/>
    <property type="match status" value="1"/>
</dbReference>
<dbReference type="SMART" id="SM00086">
    <property type="entry name" value="PAC"/>
    <property type="match status" value="1"/>
</dbReference>
<dbReference type="InterPro" id="IPR000014">
    <property type="entry name" value="PAS"/>
</dbReference>
<gene>
    <name evidence="6" type="ORF">NC661_11550</name>
</gene>
<dbReference type="Gene3D" id="3.30.450.20">
    <property type="entry name" value="PAS domain"/>
    <property type="match status" value="1"/>
</dbReference>
<feature type="domain" description="PAC" evidence="5">
    <location>
        <begin position="86"/>
        <end position="140"/>
    </location>
</feature>
<evidence type="ECO:0000256" key="1">
    <source>
        <dbReference type="ARBA" id="ARBA00023224"/>
    </source>
</evidence>
<dbReference type="InterPro" id="IPR001610">
    <property type="entry name" value="PAC"/>
</dbReference>
<dbReference type="GO" id="GO:0006935">
    <property type="term" value="P:chemotaxis"/>
    <property type="evidence" value="ECO:0007669"/>
    <property type="project" value="InterPro"/>
</dbReference>
<comment type="caution">
    <text evidence="6">The sequence shown here is derived from an EMBL/GenBank/DDBJ whole genome shotgun (WGS) entry which is preliminary data.</text>
</comment>
<dbReference type="Pfam" id="PF08447">
    <property type="entry name" value="PAS_3"/>
    <property type="match status" value="1"/>
</dbReference>
<dbReference type="InterPro" id="IPR035965">
    <property type="entry name" value="PAS-like_dom_sf"/>
</dbReference>
<evidence type="ECO:0000259" key="5">
    <source>
        <dbReference type="PROSITE" id="PS50113"/>
    </source>
</evidence>
<dbReference type="GO" id="GO:0007165">
    <property type="term" value="P:signal transduction"/>
    <property type="evidence" value="ECO:0007669"/>
    <property type="project" value="UniProtKB-KW"/>
</dbReference>
<evidence type="ECO:0000256" key="3">
    <source>
        <dbReference type="PROSITE-ProRule" id="PRU00284"/>
    </source>
</evidence>
<keyword evidence="7" id="KW-1185">Reference proteome</keyword>
<name>A0A9X3WLM2_9BACI</name>
<dbReference type="SUPFAM" id="SSF58104">
    <property type="entry name" value="Methyl-accepting chemotaxis protein (MCP) signaling domain"/>
    <property type="match status" value="1"/>
</dbReference>
<organism evidence="6 7">
    <name type="scientific">Aquibacillus koreensis</name>
    <dbReference type="NCBI Taxonomy" id="279446"/>
    <lineage>
        <taxon>Bacteria</taxon>
        <taxon>Bacillati</taxon>
        <taxon>Bacillota</taxon>
        <taxon>Bacilli</taxon>
        <taxon>Bacillales</taxon>
        <taxon>Bacillaceae</taxon>
        <taxon>Aquibacillus</taxon>
    </lineage>
</organism>
<accession>A0A9X3WLM2</accession>
<comment type="similarity">
    <text evidence="2">Belongs to the methyl-accepting chemotaxis (MCP) protein family.</text>
</comment>
<dbReference type="EMBL" id="JAMQJZ010000008">
    <property type="protein sequence ID" value="MDC3421005.1"/>
    <property type="molecule type" value="Genomic_DNA"/>
</dbReference>
<dbReference type="PRINTS" id="PR00260">
    <property type="entry name" value="CHEMTRNSDUCR"/>
</dbReference>
<evidence type="ECO:0000256" key="2">
    <source>
        <dbReference type="ARBA" id="ARBA00029447"/>
    </source>
</evidence>
<dbReference type="InterPro" id="IPR004089">
    <property type="entry name" value="MCPsignal_dom"/>
</dbReference>
<dbReference type="AlphaFoldDB" id="A0A9X3WLM2"/>
<dbReference type="InterPro" id="IPR000700">
    <property type="entry name" value="PAS-assoc_C"/>
</dbReference>
<dbReference type="PROSITE" id="PS50113">
    <property type="entry name" value="PAC"/>
    <property type="match status" value="1"/>
</dbReference>
<evidence type="ECO:0000259" key="4">
    <source>
        <dbReference type="PROSITE" id="PS50111"/>
    </source>
</evidence>
<dbReference type="SMART" id="SM00283">
    <property type="entry name" value="MA"/>
    <property type="match status" value="1"/>
</dbReference>
<protein>
    <submittedName>
        <fullName evidence="6">Methyl-accepting chemotaxis protein</fullName>
    </submittedName>
</protein>
<dbReference type="Gene3D" id="6.10.250.3200">
    <property type="match status" value="1"/>
</dbReference>
<evidence type="ECO:0000313" key="6">
    <source>
        <dbReference type="EMBL" id="MDC3421005.1"/>
    </source>
</evidence>